<dbReference type="Gene3D" id="3.30.420.10">
    <property type="entry name" value="Ribonuclease H-like superfamily/Ribonuclease H"/>
    <property type="match status" value="1"/>
</dbReference>
<dbReference type="EMBL" id="VIEB01000305">
    <property type="protein sequence ID" value="TQD95848.1"/>
    <property type="molecule type" value="Genomic_DNA"/>
</dbReference>
<dbReference type="Pfam" id="PF07727">
    <property type="entry name" value="RVT_2"/>
    <property type="match status" value="1"/>
</dbReference>
<evidence type="ECO:0000256" key="2">
    <source>
        <dbReference type="ARBA" id="ARBA00022801"/>
    </source>
</evidence>
<dbReference type="InterPro" id="IPR057670">
    <property type="entry name" value="SH3_retrovirus"/>
</dbReference>
<protein>
    <recommendedName>
        <fullName evidence="4">Integrase catalytic domain-containing protein</fullName>
    </recommendedName>
</protein>
<dbReference type="Pfam" id="PF25597">
    <property type="entry name" value="SH3_retrovirus"/>
    <property type="match status" value="1"/>
</dbReference>
<keyword evidence="2" id="KW-0378">Hydrolase</keyword>
<dbReference type="InterPro" id="IPR001584">
    <property type="entry name" value="Integrase_cat-core"/>
</dbReference>
<feature type="compositionally biased region" description="Low complexity" evidence="3">
    <location>
        <begin position="374"/>
        <end position="399"/>
    </location>
</feature>
<dbReference type="GO" id="GO:0016787">
    <property type="term" value="F:hydrolase activity"/>
    <property type="evidence" value="ECO:0007669"/>
    <property type="project" value="UniProtKB-KW"/>
</dbReference>
<feature type="region of interest" description="Disordered" evidence="3">
    <location>
        <begin position="373"/>
        <end position="437"/>
    </location>
</feature>
<feature type="domain" description="Integrase catalytic" evidence="4">
    <location>
        <begin position="108"/>
        <end position="274"/>
    </location>
</feature>
<reference evidence="5 6" key="1">
    <citation type="journal article" date="2019" name="G3 (Bethesda)">
        <title>Sequencing of a Wild Apple (Malus baccata) Genome Unravels the Differences Between Cultivated and Wild Apple Species Regarding Disease Resistance and Cold Tolerance.</title>
        <authorList>
            <person name="Chen X."/>
        </authorList>
    </citation>
    <scope>NUCLEOTIDE SEQUENCE [LARGE SCALE GENOMIC DNA]</scope>
    <source>
        <strain evidence="6">cv. Shandingzi</strain>
        <tissue evidence="5">Leaves</tissue>
    </source>
</reference>
<keyword evidence="6" id="KW-1185">Reference proteome</keyword>
<dbReference type="InterPro" id="IPR036397">
    <property type="entry name" value="RNaseH_sf"/>
</dbReference>
<dbReference type="InterPro" id="IPR025724">
    <property type="entry name" value="GAG-pre-integrase_dom"/>
</dbReference>
<dbReference type="STRING" id="106549.A0A540MAZ4"/>
<keyword evidence="1" id="KW-0479">Metal-binding</keyword>
<evidence type="ECO:0000313" key="5">
    <source>
        <dbReference type="EMBL" id="TQD95848.1"/>
    </source>
</evidence>
<dbReference type="InterPro" id="IPR039537">
    <property type="entry name" value="Retrotran_Ty1/copia-like"/>
</dbReference>
<dbReference type="InterPro" id="IPR013103">
    <property type="entry name" value="RVT_2"/>
</dbReference>
<dbReference type="GO" id="GO:0015074">
    <property type="term" value="P:DNA integration"/>
    <property type="evidence" value="ECO:0007669"/>
    <property type="project" value="InterPro"/>
</dbReference>
<dbReference type="Pfam" id="PF13976">
    <property type="entry name" value="gag_pre-integrs"/>
    <property type="match status" value="1"/>
</dbReference>
<dbReference type="GO" id="GO:0003676">
    <property type="term" value="F:nucleic acid binding"/>
    <property type="evidence" value="ECO:0007669"/>
    <property type="project" value="InterPro"/>
</dbReference>
<dbReference type="GO" id="GO:0046872">
    <property type="term" value="F:metal ion binding"/>
    <property type="evidence" value="ECO:0007669"/>
    <property type="project" value="UniProtKB-KW"/>
</dbReference>
<evidence type="ECO:0000256" key="3">
    <source>
        <dbReference type="SAM" id="MobiDB-lite"/>
    </source>
</evidence>
<evidence type="ECO:0000259" key="4">
    <source>
        <dbReference type="PROSITE" id="PS50994"/>
    </source>
</evidence>
<gene>
    <name evidence="5" type="ORF">C1H46_018590</name>
</gene>
<evidence type="ECO:0000256" key="1">
    <source>
        <dbReference type="ARBA" id="ARBA00022723"/>
    </source>
</evidence>
<proteinExistence type="predicted"/>
<feature type="compositionally biased region" description="Low complexity" evidence="3">
    <location>
        <begin position="414"/>
        <end position="429"/>
    </location>
</feature>
<organism evidence="5 6">
    <name type="scientific">Malus baccata</name>
    <name type="common">Siberian crab apple</name>
    <name type="synonym">Pyrus baccata</name>
    <dbReference type="NCBI Taxonomy" id="106549"/>
    <lineage>
        <taxon>Eukaryota</taxon>
        <taxon>Viridiplantae</taxon>
        <taxon>Streptophyta</taxon>
        <taxon>Embryophyta</taxon>
        <taxon>Tracheophyta</taxon>
        <taxon>Spermatophyta</taxon>
        <taxon>Magnoliopsida</taxon>
        <taxon>eudicotyledons</taxon>
        <taxon>Gunneridae</taxon>
        <taxon>Pentapetalae</taxon>
        <taxon>rosids</taxon>
        <taxon>fabids</taxon>
        <taxon>Rosales</taxon>
        <taxon>Rosaceae</taxon>
        <taxon>Amygdaloideae</taxon>
        <taxon>Maleae</taxon>
        <taxon>Malus</taxon>
    </lineage>
</organism>
<dbReference type="PANTHER" id="PTHR42648">
    <property type="entry name" value="TRANSPOSASE, PUTATIVE-RELATED"/>
    <property type="match status" value="1"/>
</dbReference>
<accession>A0A540MAZ4</accession>
<dbReference type="AlphaFoldDB" id="A0A540MAZ4"/>
<comment type="caution">
    <text evidence="5">The sequence shown here is derived from an EMBL/GenBank/DDBJ whole genome shotgun (WGS) entry which is preliminary data.</text>
</comment>
<dbReference type="Proteomes" id="UP000315295">
    <property type="component" value="Unassembled WGS sequence"/>
</dbReference>
<dbReference type="Pfam" id="PF00665">
    <property type="entry name" value="rve"/>
    <property type="match status" value="1"/>
</dbReference>
<sequence length="788" mass="88455">MRSFKYLMVQDKPTGRILYKGLCHNGLYPIISSRSHSVINKGTIAAFLGKQVAVSIWHKRLGHPSNTIVSQILNSSQVSCVADQDPSVCQPCLEGKFSKLPFSSSRDKSVHPFDIVHSDVWGPAPCVSLEGFKYYVTFINHCTKFCWIFPICNKSDVSSTFVSFYNFIFNQFQTSIKILHSDGGGEYIGKAFQLFLSDKGIKHQLSCLHTPEQNGIAERKHRHIIETSITLLQSASLPSLFWSFACQTSVYLINRMPSPALGNKSPFQLVYNFIPTIQHLKVFGCSCYPWLRPYTSTKLDPRTTKCVFLGYASKYKGFLCYDASKNKMYVSRHVLFDETEFPYHSLVSTSHPSSFSPLPSHISIPHPVPDQNNVLVVPQSSSPSTSSSSSGSIPLDSVPISSVMPNTGLHHSSTDSSTVPSTVSSSSPDGSLDGQFIVSSTTQPLSSTLPVVPEFQPDQLQVVFSIPPVNLHPMQTWSKSGIVKKIALLAAVHENDGVDLTQVEPATYKYALKSPVWYDAMKDEIAALHNQGTWSLVPLPQHKNLVECKWVYKIKKNADGSIGRYKARLVEKGFSQEEGIDYGETFRLVEKGFSQLGDIRHGWWKNIYNIRFGLGFPKAFKAVAESQTETFGLESVSGNSVREFFGLISGWDWDFREKIPPLARGGTKIISVISVPPLAMKLKKMASKLQKSLENSRPSPKFEYLKGEKPTFWILNWKISRTNLRFECSLSLFRSTRQHKHNRYIFSLRSEPLLSHNGGYRHDSPRSLLFVLLQVQTLEVRRILELQG</sequence>
<evidence type="ECO:0000313" key="6">
    <source>
        <dbReference type="Proteomes" id="UP000315295"/>
    </source>
</evidence>
<dbReference type="SUPFAM" id="SSF53098">
    <property type="entry name" value="Ribonuclease H-like"/>
    <property type="match status" value="1"/>
</dbReference>
<dbReference type="PROSITE" id="PS50994">
    <property type="entry name" value="INTEGRASE"/>
    <property type="match status" value="1"/>
</dbReference>
<dbReference type="InterPro" id="IPR012337">
    <property type="entry name" value="RNaseH-like_sf"/>
</dbReference>
<name>A0A540MAZ4_MALBA</name>
<dbReference type="PANTHER" id="PTHR42648:SF26">
    <property type="entry name" value="INTEGRASE CATALYTIC DOMAIN-CONTAINING PROTEIN"/>
    <property type="match status" value="1"/>
</dbReference>